<dbReference type="EMBL" id="QGGI01000003">
    <property type="protein sequence ID" value="PWJ95837.1"/>
    <property type="molecule type" value="Genomic_DNA"/>
</dbReference>
<dbReference type="PANTHER" id="PTHR42720:SF1">
    <property type="entry name" value="GLYCEROL 3-PHOSPHATE OXIDASE"/>
    <property type="match status" value="1"/>
</dbReference>
<dbReference type="Gene3D" id="3.50.50.60">
    <property type="entry name" value="FAD/NAD(P)-binding domain"/>
    <property type="match status" value="1"/>
</dbReference>
<dbReference type="InterPro" id="IPR052745">
    <property type="entry name" value="G3P_Oxidase/Oxidoreductase"/>
</dbReference>
<protein>
    <submittedName>
        <fullName evidence="3">Glycerol-3-phosphate dehydrogenase</fullName>
    </submittedName>
</protein>
<dbReference type="Gene3D" id="3.30.9.10">
    <property type="entry name" value="D-Amino Acid Oxidase, subunit A, domain 2"/>
    <property type="match status" value="1"/>
</dbReference>
<gene>
    <name evidence="3" type="ORF">C7380_10314</name>
</gene>
<evidence type="ECO:0000313" key="4">
    <source>
        <dbReference type="Proteomes" id="UP000245921"/>
    </source>
</evidence>
<comment type="caution">
    <text evidence="3">The sequence shown here is derived from an EMBL/GenBank/DDBJ whole genome shotgun (WGS) entry which is preliminary data.</text>
</comment>
<dbReference type="SUPFAM" id="SSF54373">
    <property type="entry name" value="FAD-linked reductases, C-terminal domain"/>
    <property type="match status" value="1"/>
</dbReference>
<dbReference type="Gene3D" id="1.10.10.1100">
    <property type="entry name" value="BFD-like [2Fe-2S]-binding domain"/>
    <property type="match status" value="1"/>
</dbReference>
<feature type="domain" description="BFD-like [2Fe-2S]-binding" evidence="2">
    <location>
        <begin position="396"/>
        <end position="449"/>
    </location>
</feature>
<accession>A0AA45C812</accession>
<dbReference type="PANTHER" id="PTHR42720">
    <property type="entry name" value="GLYCEROL-3-PHOSPHATE DEHYDROGENASE"/>
    <property type="match status" value="1"/>
</dbReference>
<name>A0AA45C812_9BACT</name>
<proteinExistence type="predicted"/>
<dbReference type="InterPro" id="IPR036188">
    <property type="entry name" value="FAD/NAD-bd_sf"/>
</dbReference>
<evidence type="ECO:0000259" key="1">
    <source>
        <dbReference type="Pfam" id="PF01266"/>
    </source>
</evidence>
<organism evidence="3 4">
    <name type="scientific">Oceanotoga teriensis</name>
    <dbReference type="NCBI Taxonomy" id="515440"/>
    <lineage>
        <taxon>Bacteria</taxon>
        <taxon>Thermotogati</taxon>
        <taxon>Thermotogota</taxon>
        <taxon>Thermotogae</taxon>
        <taxon>Petrotogales</taxon>
        <taxon>Petrotogaceae</taxon>
        <taxon>Oceanotoga</taxon>
    </lineage>
</organism>
<reference evidence="3 4" key="1">
    <citation type="submission" date="2018-05" db="EMBL/GenBank/DDBJ databases">
        <title>Genomic Encyclopedia of Type Strains, Phase IV (KMG-IV): sequencing the most valuable type-strain genomes for metagenomic binning, comparative biology and taxonomic classification.</title>
        <authorList>
            <person name="Goeker M."/>
        </authorList>
    </citation>
    <scope>NUCLEOTIDE SEQUENCE [LARGE SCALE GENOMIC DNA]</scope>
    <source>
        <strain evidence="3 4">DSM 24906</strain>
    </source>
</reference>
<dbReference type="Pfam" id="PF01266">
    <property type="entry name" value="DAO"/>
    <property type="match status" value="1"/>
</dbReference>
<feature type="domain" description="FAD dependent oxidoreductase" evidence="1">
    <location>
        <begin position="3"/>
        <end position="347"/>
    </location>
</feature>
<dbReference type="RefSeq" id="WP_109603957.1">
    <property type="nucleotide sequence ID" value="NZ_QGGI01000003.1"/>
</dbReference>
<dbReference type="Pfam" id="PF04324">
    <property type="entry name" value="Fer2_BFD"/>
    <property type="match status" value="1"/>
</dbReference>
<dbReference type="Proteomes" id="UP000245921">
    <property type="component" value="Unassembled WGS sequence"/>
</dbReference>
<dbReference type="InterPro" id="IPR041854">
    <property type="entry name" value="BFD-like_2Fe2S-bd_dom_sf"/>
</dbReference>
<evidence type="ECO:0000259" key="2">
    <source>
        <dbReference type="Pfam" id="PF04324"/>
    </source>
</evidence>
<dbReference type="SUPFAM" id="SSF51905">
    <property type="entry name" value="FAD/NAD(P)-binding domain"/>
    <property type="match status" value="1"/>
</dbReference>
<dbReference type="AlphaFoldDB" id="A0AA45C812"/>
<dbReference type="CDD" id="cd19946">
    <property type="entry name" value="GlpA-like_Fer2_BFD-like"/>
    <property type="match status" value="1"/>
</dbReference>
<keyword evidence="4" id="KW-1185">Reference proteome</keyword>
<sequence>MYDISIIGAGVVGCNIARELSKYDLKISLIEKSYDVSNGASKANSGIVHGGYAAKHGTLKSKFNVLGNKMYEKLNQELNFGYRKTGGLVIGFEEDDLQKIKELYENGLKNNVENIKIIERKQILNIEPNINPKVKYALYSEDVGITSPYEFTIALAENAVENGVELYLNSQVKDIKKEKQYFEIYFNDEMIRTKYIINAAGINSDKIAKMVNANNFKIIPKKGQYIIFEKGTGKKFNNVIFQVPTKKGKGVLVTSTYHGNLMIGPNSEETDDREDISTDIETLKNIIKTAKMSYPDLNMKKAIRTYSGLRASSDKKDFIIEESRIKNFINVSGIESPGLTSSPAIAIEIKNILSKIGLDLIKKEKFSKYRKPIIIQKELSDEEVKKLLNEEGPKKIICRCERVYQEEIVDALTRNIEVKTLDSVKRRTRAGMGKCQGSFCSSRVSELIKKYKGVDPETYKNQWELLKKLKKLT</sequence>
<evidence type="ECO:0000313" key="3">
    <source>
        <dbReference type="EMBL" id="PWJ95837.1"/>
    </source>
</evidence>
<dbReference type="InterPro" id="IPR006076">
    <property type="entry name" value="FAD-dep_OxRdtase"/>
</dbReference>
<dbReference type="InterPro" id="IPR007419">
    <property type="entry name" value="BFD-like_2Fe2S-bd_dom"/>
</dbReference>